<dbReference type="EMBL" id="JAAATY010000040">
    <property type="protein sequence ID" value="NRN70553.1"/>
    <property type="molecule type" value="Genomic_DNA"/>
</dbReference>
<dbReference type="Proteomes" id="UP000763557">
    <property type="component" value="Unassembled WGS sequence"/>
</dbReference>
<gene>
    <name evidence="1" type="ORF">GC106_78240</name>
</gene>
<name>A0ABX2FGN2_9PSEU</name>
<dbReference type="InterPro" id="IPR052036">
    <property type="entry name" value="Hydrolase/PRTase-associated"/>
</dbReference>
<keyword evidence="2" id="KW-1185">Reference proteome</keyword>
<sequence length="379" mass="41602">MSIEEQVDAVLAGLPAIPRILGLGEPTHWMEAFPLLRNQIFQHLVANHGYRAFALESDCLAGQVVNAYVVDGIGSLDEVMRDGFSHGFGELESSRALVEWMRAYNETHPEPVRFFGFDGPLEITAAASPRQAITALNSYLGSPYTVDELLGADERWSNPDATMDPTQSVGSSPDVERLRLIVDDLQGLLVARTPRLIAESRDEWWSARLYGRTANGLLRYHQGMAWNSDARIAHLMAIRDAMMAENLKAIAEYGKTFVNAHNRHLQRELSTLDFAGAVREFWCAGAIVSAEVGDQYAFIATGMGTAPNPNVGAPDPDTLEGYLSTLPGDSFVVRSADIDTTGLKPRTTGNFSYIPLDPAHVRDTDGILFVRNVPRLPFG</sequence>
<dbReference type="Pfam" id="PF05139">
    <property type="entry name" value="Erythro_esteras"/>
    <property type="match status" value="1"/>
</dbReference>
<dbReference type="CDD" id="cd14728">
    <property type="entry name" value="Ere-like"/>
    <property type="match status" value="1"/>
</dbReference>
<proteinExistence type="predicted"/>
<dbReference type="InterPro" id="IPR007815">
    <property type="entry name" value="Emycin_Estase"/>
</dbReference>
<dbReference type="InterPro" id="IPR014622">
    <property type="entry name" value="UCP036794_erythomycin"/>
</dbReference>
<dbReference type="PANTHER" id="PTHR31299">
    <property type="entry name" value="ESTERASE, PUTATIVE (AFU_ORTHOLOGUE AFUA_1G05850)-RELATED"/>
    <property type="match status" value="1"/>
</dbReference>
<reference evidence="1 2" key="1">
    <citation type="submission" date="2020-01" db="EMBL/GenBank/DDBJ databases">
        <title>Kibdelosporangium persica a novel Actinomycetes from a hot desert in Iran.</title>
        <authorList>
            <person name="Safaei N."/>
            <person name="Zaburannyi N."/>
            <person name="Mueller R."/>
            <person name="Wink J."/>
        </authorList>
    </citation>
    <scope>NUCLEOTIDE SEQUENCE [LARGE SCALE GENOMIC DNA]</scope>
    <source>
        <strain evidence="1 2">4NS15</strain>
    </source>
</reference>
<evidence type="ECO:0000313" key="1">
    <source>
        <dbReference type="EMBL" id="NRN70553.1"/>
    </source>
</evidence>
<dbReference type="PANTHER" id="PTHR31299:SF0">
    <property type="entry name" value="ESTERASE, PUTATIVE (AFU_ORTHOLOGUE AFUA_1G05850)-RELATED"/>
    <property type="match status" value="1"/>
</dbReference>
<organism evidence="1 2">
    <name type="scientific">Kibdelosporangium persicum</name>
    <dbReference type="NCBI Taxonomy" id="2698649"/>
    <lineage>
        <taxon>Bacteria</taxon>
        <taxon>Bacillati</taxon>
        <taxon>Actinomycetota</taxon>
        <taxon>Actinomycetes</taxon>
        <taxon>Pseudonocardiales</taxon>
        <taxon>Pseudonocardiaceae</taxon>
        <taxon>Kibdelosporangium</taxon>
    </lineage>
</organism>
<protein>
    <submittedName>
        <fullName evidence="1">Erythromycin esterase</fullName>
    </submittedName>
</protein>
<dbReference type="RefSeq" id="WP_217281604.1">
    <property type="nucleotide sequence ID" value="NZ_CBCSGW010000046.1"/>
</dbReference>
<dbReference type="PIRSF" id="PIRSF036794">
    <property type="entry name" value="UCP_erythr_ester"/>
    <property type="match status" value="1"/>
</dbReference>
<comment type="caution">
    <text evidence="1">The sequence shown here is derived from an EMBL/GenBank/DDBJ whole genome shotgun (WGS) entry which is preliminary data.</text>
</comment>
<evidence type="ECO:0000313" key="2">
    <source>
        <dbReference type="Proteomes" id="UP000763557"/>
    </source>
</evidence>
<accession>A0ABX2FGN2</accession>